<accession>A0A4R5ND51</accession>
<gene>
    <name evidence="2" type="ORF">C5L31_001827</name>
</gene>
<feature type="transmembrane region" description="Helical" evidence="1">
    <location>
        <begin position="85"/>
        <end position="107"/>
    </location>
</feature>
<organism evidence="2 3">
    <name type="scientific">Secundilactobacillus malefermentans</name>
    <dbReference type="NCBI Taxonomy" id="176292"/>
    <lineage>
        <taxon>Bacteria</taxon>
        <taxon>Bacillati</taxon>
        <taxon>Bacillota</taxon>
        <taxon>Bacilli</taxon>
        <taxon>Lactobacillales</taxon>
        <taxon>Lactobacillaceae</taxon>
        <taxon>Secundilactobacillus</taxon>
    </lineage>
</organism>
<dbReference type="AlphaFoldDB" id="A0A4R5ND51"/>
<feature type="transmembrane region" description="Helical" evidence="1">
    <location>
        <begin position="45"/>
        <end position="73"/>
    </location>
</feature>
<dbReference type="OrthoDB" id="2194471at2"/>
<dbReference type="STRING" id="1122149.FD44_GL000498"/>
<keyword evidence="1" id="KW-0812">Transmembrane</keyword>
<comment type="caution">
    <text evidence="2">The sequence shown here is derived from an EMBL/GenBank/DDBJ whole genome shotgun (WGS) entry which is preliminary data.</text>
</comment>
<evidence type="ECO:0000313" key="3">
    <source>
        <dbReference type="Proteomes" id="UP000294854"/>
    </source>
</evidence>
<keyword evidence="3" id="KW-1185">Reference proteome</keyword>
<protein>
    <submittedName>
        <fullName evidence="2">Uncharacterized protein</fullName>
    </submittedName>
</protein>
<evidence type="ECO:0000313" key="2">
    <source>
        <dbReference type="EMBL" id="TDG71140.1"/>
    </source>
</evidence>
<keyword evidence="1" id="KW-1133">Transmembrane helix</keyword>
<proteinExistence type="predicted"/>
<name>A0A4R5ND51_9LACO</name>
<reference evidence="2 3" key="1">
    <citation type="journal article" date="2019" name="Appl. Microbiol. Biotechnol.">
        <title>Uncovering carbohydrate metabolism through a genotype-phenotype association study of 56 lactic acid bacteria genomes.</title>
        <authorList>
            <person name="Buron-Moles G."/>
            <person name="Chailyan A."/>
            <person name="Dolejs I."/>
            <person name="Forster J."/>
            <person name="Miks M.H."/>
        </authorList>
    </citation>
    <scope>NUCLEOTIDE SEQUENCE [LARGE SCALE GENOMIC DNA]</scope>
    <source>
        <strain evidence="2 3">ATCC 49373</strain>
    </source>
</reference>
<dbReference type="EMBL" id="PUFO01000107">
    <property type="protein sequence ID" value="TDG71140.1"/>
    <property type="molecule type" value="Genomic_DNA"/>
</dbReference>
<keyword evidence="1" id="KW-0472">Membrane</keyword>
<sequence length="108" mass="11418">MAYYLCAAFTLISALVSLGFSIDAYHSAQPETALTNAKYALSRSTAIALIMVGLILIKSTPALMVIALIMIIVQLLDGLIGIKISLFKAIGPLVTAIVNAVLLAVLWL</sequence>
<evidence type="ECO:0000256" key="1">
    <source>
        <dbReference type="SAM" id="Phobius"/>
    </source>
</evidence>
<dbReference type="Proteomes" id="UP000294854">
    <property type="component" value="Unassembled WGS sequence"/>
</dbReference>
<dbReference type="RefSeq" id="WP_010619527.1">
    <property type="nucleotide sequence ID" value="NZ_CP042371.1"/>
</dbReference>